<organism evidence="1 2">
    <name type="scientific">Reichenbachiella faecimaris</name>
    <dbReference type="NCBI Taxonomy" id="692418"/>
    <lineage>
        <taxon>Bacteria</taxon>
        <taxon>Pseudomonadati</taxon>
        <taxon>Bacteroidota</taxon>
        <taxon>Cytophagia</taxon>
        <taxon>Cytophagales</taxon>
        <taxon>Reichenbachiellaceae</taxon>
        <taxon>Reichenbachiella</taxon>
    </lineage>
</organism>
<name>A0A1W2G5W7_REIFA</name>
<reference evidence="1 2" key="1">
    <citation type="submission" date="2017-04" db="EMBL/GenBank/DDBJ databases">
        <authorList>
            <person name="Afonso C.L."/>
            <person name="Miller P.J."/>
            <person name="Scott M.A."/>
            <person name="Spackman E."/>
            <person name="Goraichik I."/>
            <person name="Dimitrov K.M."/>
            <person name="Suarez D.L."/>
            <person name="Swayne D.E."/>
        </authorList>
    </citation>
    <scope>NUCLEOTIDE SEQUENCE [LARGE SCALE GENOMIC DNA]</scope>
    <source>
        <strain evidence="1 2">DSM 26133</strain>
    </source>
</reference>
<proteinExistence type="predicted"/>
<gene>
    <name evidence="1" type="ORF">SAMN04488029_0395</name>
</gene>
<dbReference type="STRING" id="692418.SAMN04488029_0395"/>
<dbReference type="OrthoDB" id="1163789at2"/>
<evidence type="ECO:0000313" key="1">
    <source>
        <dbReference type="EMBL" id="SMD32057.1"/>
    </source>
</evidence>
<dbReference type="Proteomes" id="UP000192472">
    <property type="component" value="Unassembled WGS sequence"/>
</dbReference>
<dbReference type="AlphaFoldDB" id="A0A1W2G5W7"/>
<keyword evidence="2" id="KW-1185">Reference proteome</keyword>
<sequence>MEDSDNKYQVGDSIYAKVAPDVELVVRRYIKRIYYCTLADHPETKDRVFFEREILNKGTQ</sequence>
<protein>
    <submittedName>
        <fullName evidence="1">Uncharacterized protein</fullName>
    </submittedName>
</protein>
<dbReference type="EMBL" id="FWYF01000001">
    <property type="protein sequence ID" value="SMD32057.1"/>
    <property type="molecule type" value="Genomic_DNA"/>
</dbReference>
<dbReference type="RefSeq" id="WP_084370742.1">
    <property type="nucleotide sequence ID" value="NZ_FWYF01000001.1"/>
</dbReference>
<accession>A0A1W2G5W7</accession>
<evidence type="ECO:0000313" key="2">
    <source>
        <dbReference type="Proteomes" id="UP000192472"/>
    </source>
</evidence>